<comment type="caution">
    <text evidence="2">The sequence shown here is derived from an EMBL/GenBank/DDBJ whole genome shotgun (WGS) entry which is preliminary data.</text>
</comment>
<evidence type="ECO:0008006" key="4">
    <source>
        <dbReference type="Google" id="ProtNLM"/>
    </source>
</evidence>
<feature type="chain" id="PRO_5045166765" description="TIGR03016 family PEP-CTERM system-associated outer membrane protein" evidence="1">
    <location>
        <begin position="20"/>
        <end position="528"/>
    </location>
</feature>
<dbReference type="RefSeq" id="WP_206594198.1">
    <property type="nucleotide sequence ID" value="NZ_JAFKCS010000009.1"/>
</dbReference>
<sequence length="528" mass="59454">MKRVSVACAIALQPFMVQSGELTFTPVVDVSTLTYETEHTNTQNKTHNNALLLKPSLATTYKSQLLKAALRVENTTVRQSKDSATLDKEFTDYNFNSRMGLWDQRIQFTVQSNRSHRALFSGDSGVTDPILNAEELSTVQSNNASFSFSPKRPSYLGFSLFARAGESRSQSSPNANSVFNDIDSETYSGTARLYQGREFKSVYWDISNSYQKTKRKGQNDITSESIAGKVGVGLFSDLHLVVVGSDYQNEGLSGGVSDQSLSSTSYGGGLEWRRDSGRFIGITYNKFKHEDRESNYVGFDINWPLSTRSAVQASYDKRFFGDNYNFSLTHNSRSWRTRMGYDKGLTSYSRLQLVPGQPVVLICPQGNAQVTDCYIPDSPSYEPDIDEVRIIIPTVEGELTDEVIVRESAFINLGYDKRKVSIYLNYNYGNIEYLESNSAQRTRSAQLSLTYKMGPRTRLNLQGNYSRSDALTGLSYDQQVRSYKLSLARDLNKQADVTLALRYLDRDAGDSDRSLQDTRLSLDYSYKF</sequence>
<evidence type="ECO:0000313" key="2">
    <source>
        <dbReference type="EMBL" id="MBN7820359.1"/>
    </source>
</evidence>
<evidence type="ECO:0000256" key="1">
    <source>
        <dbReference type="SAM" id="SignalP"/>
    </source>
</evidence>
<name>A0ABS3CXK1_9ALTE</name>
<evidence type="ECO:0000313" key="3">
    <source>
        <dbReference type="Proteomes" id="UP000663992"/>
    </source>
</evidence>
<dbReference type="SUPFAM" id="SSF56935">
    <property type="entry name" value="Porins"/>
    <property type="match status" value="1"/>
</dbReference>
<dbReference type="EMBL" id="JAFKCS010000009">
    <property type="protein sequence ID" value="MBN7820359.1"/>
    <property type="molecule type" value="Genomic_DNA"/>
</dbReference>
<dbReference type="Gene3D" id="2.40.160.10">
    <property type="entry name" value="Porin"/>
    <property type="match status" value="1"/>
</dbReference>
<protein>
    <recommendedName>
        <fullName evidence="4">TIGR03016 family PEP-CTERM system-associated outer membrane protein</fullName>
    </recommendedName>
</protein>
<keyword evidence="1" id="KW-0732">Signal</keyword>
<accession>A0ABS3CXK1</accession>
<keyword evidence="3" id="KW-1185">Reference proteome</keyword>
<feature type="signal peptide" evidence="1">
    <location>
        <begin position="1"/>
        <end position="19"/>
    </location>
</feature>
<dbReference type="Proteomes" id="UP000663992">
    <property type="component" value="Unassembled WGS sequence"/>
</dbReference>
<dbReference type="InterPro" id="IPR023614">
    <property type="entry name" value="Porin_dom_sf"/>
</dbReference>
<organism evidence="2 3">
    <name type="scientific">Bowmanella yangjiangensis</name>
    <dbReference type="NCBI Taxonomy" id="2811230"/>
    <lineage>
        <taxon>Bacteria</taxon>
        <taxon>Pseudomonadati</taxon>
        <taxon>Pseudomonadota</taxon>
        <taxon>Gammaproteobacteria</taxon>
        <taxon>Alteromonadales</taxon>
        <taxon>Alteromonadaceae</taxon>
        <taxon>Bowmanella</taxon>
    </lineage>
</organism>
<proteinExistence type="predicted"/>
<gene>
    <name evidence="2" type="ORF">J0A65_10820</name>
</gene>
<reference evidence="2 3" key="1">
    <citation type="submission" date="2021-03" db="EMBL/GenBank/DDBJ databases">
        <title>novel species isolated from a fishpond in China.</title>
        <authorList>
            <person name="Lu H."/>
            <person name="Cai Z."/>
        </authorList>
    </citation>
    <scope>NUCLEOTIDE SEQUENCE [LARGE SCALE GENOMIC DNA]</scope>
    <source>
        <strain evidence="2 3">Y57</strain>
    </source>
</reference>